<feature type="non-terminal residue" evidence="1">
    <location>
        <position position="172"/>
    </location>
</feature>
<dbReference type="EMBL" id="JAHRHJ020000010">
    <property type="protein sequence ID" value="KAH9298159.1"/>
    <property type="molecule type" value="Genomic_DNA"/>
</dbReference>
<feature type="non-terminal residue" evidence="1">
    <location>
        <position position="1"/>
    </location>
</feature>
<sequence>VNVLTLDVWNQMGRTPLPPSSNVLYMVNKTKAMPIGVLKDVTITILGAKFTRDFEVLALAEADSFLKLLGYPWCYENNDDSRFNKGYINFENKDERVIILLTYEKAAPYVEPLSKEDLNRIYVHTIRDPEVLELSKECVIQRDDAQSMSDTTNIACDNWAHGTYEMVGREVK</sequence>
<keyword evidence="2" id="KW-1185">Reference proteome</keyword>
<accession>A0AA38CJJ0</accession>
<gene>
    <name evidence="1" type="ORF">KI387_029841</name>
</gene>
<proteinExistence type="predicted"/>
<dbReference type="InterPro" id="IPR021109">
    <property type="entry name" value="Peptidase_aspartic_dom_sf"/>
</dbReference>
<evidence type="ECO:0000313" key="1">
    <source>
        <dbReference type="EMBL" id="KAH9298159.1"/>
    </source>
</evidence>
<protein>
    <submittedName>
        <fullName evidence="1">Uncharacterized protein</fullName>
    </submittedName>
</protein>
<reference evidence="1 2" key="1">
    <citation type="journal article" date="2021" name="Nat. Plants">
        <title>The Taxus genome provides insights into paclitaxel biosynthesis.</title>
        <authorList>
            <person name="Xiong X."/>
            <person name="Gou J."/>
            <person name="Liao Q."/>
            <person name="Li Y."/>
            <person name="Zhou Q."/>
            <person name="Bi G."/>
            <person name="Li C."/>
            <person name="Du R."/>
            <person name="Wang X."/>
            <person name="Sun T."/>
            <person name="Guo L."/>
            <person name="Liang H."/>
            <person name="Lu P."/>
            <person name="Wu Y."/>
            <person name="Zhang Z."/>
            <person name="Ro D.K."/>
            <person name="Shang Y."/>
            <person name="Huang S."/>
            <person name="Yan J."/>
        </authorList>
    </citation>
    <scope>NUCLEOTIDE SEQUENCE [LARGE SCALE GENOMIC DNA]</scope>
    <source>
        <strain evidence="1">Ta-2019</strain>
    </source>
</reference>
<name>A0AA38CJJ0_TAXCH</name>
<evidence type="ECO:0000313" key="2">
    <source>
        <dbReference type="Proteomes" id="UP000824469"/>
    </source>
</evidence>
<dbReference type="Gene3D" id="2.40.70.10">
    <property type="entry name" value="Acid Proteases"/>
    <property type="match status" value="1"/>
</dbReference>
<comment type="caution">
    <text evidence="1">The sequence shown here is derived from an EMBL/GenBank/DDBJ whole genome shotgun (WGS) entry which is preliminary data.</text>
</comment>
<dbReference type="Proteomes" id="UP000824469">
    <property type="component" value="Unassembled WGS sequence"/>
</dbReference>
<dbReference type="AlphaFoldDB" id="A0AA38CJJ0"/>
<organism evidence="1 2">
    <name type="scientific">Taxus chinensis</name>
    <name type="common">Chinese yew</name>
    <name type="synonym">Taxus wallichiana var. chinensis</name>
    <dbReference type="NCBI Taxonomy" id="29808"/>
    <lineage>
        <taxon>Eukaryota</taxon>
        <taxon>Viridiplantae</taxon>
        <taxon>Streptophyta</taxon>
        <taxon>Embryophyta</taxon>
        <taxon>Tracheophyta</taxon>
        <taxon>Spermatophyta</taxon>
        <taxon>Pinopsida</taxon>
        <taxon>Pinidae</taxon>
        <taxon>Conifers II</taxon>
        <taxon>Cupressales</taxon>
        <taxon>Taxaceae</taxon>
        <taxon>Taxus</taxon>
    </lineage>
</organism>